<dbReference type="InterPro" id="IPR026579">
    <property type="entry name" value="FtsQ"/>
</dbReference>
<protein>
    <submittedName>
        <fullName evidence="11">FtsQ-type POTRA domain-containing protein</fullName>
    </submittedName>
</protein>
<evidence type="ECO:0000313" key="11">
    <source>
        <dbReference type="EMBL" id="MBJ7601347.1"/>
    </source>
</evidence>
<feature type="transmembrane region" description="Helical" evidence="9">
    <location>
        <begin position="54"/>
        <end position="76"/>
    </location>
</feature>
<dbReference type="GO" id="GO:0090529">
    <property type="term" value="P:cell septum assembly"/>
    <property type="evidence" value="ECO:0007669"/>
    <property type="project" value="InterPro"/>
</dbReference>
<keyword evidence="4 9" id="KW-0812">Transmembrane</keyword>
<proteinExistence type="predicted"/>
<sequence>MRRRRRRSSLLPRVAWRSLRRPLPSIRGEAWFRGASSPTSRSRVVDPGIRWRRLLALGLAAFELVVLVVGLLHPALTVRHVDVRGEHRLAAGEVVAASGVDRGGSILGVDPSTVAARLQRSTWVRSSQVSAQLPDRVLIRIDEWKPVAVYQPASGPGYFLSDQAVALGPLGDQDSAGDLLPVQALQAAEPRPGARVLDPRLLTALVNIQRTLPRLIGQDVKVFTVDSCGNLTLVSSRGWQAQFGRMLTGEEIATLHDKVAALRAVAPNVDYNSPDLQTVNVMNPAAVAVRQKSKSTPTPATPTPATPAPTPAPTAGAGPVRIPAASPVQPVPSGQAAAPSQSPACR</sequence>
<dbReference type="InterPro" id="IPR013685">
    <property type="entry name" value="POTRA_FtsQ_type"/>
</dbReference>
<dbReference type="Pfam" id="PF08478">
    <property type="entry name" value="POTRA_1"/>
    <property type="match status" value="1"/>
</dbReference>
<feature type="region of interest" description="Disordered" evidence="8">
    <location>
        <begin position="288"/>
        <end position="346"/>
    </location>
</feature>
<evidence type="ECO:0000256" key="4">
    <source>
        <dbReference type="ARBA" id="ARBA00022692"/>
    </source>
</evidence>
<evidence type="ECO:0000256" key="6">
    <source>
        <dbReference type="ARBA" id="ARBA00023136"/>
    </source>
</evidence>
<evidence type="ECO:0000256" key="9">
    <source>
        <dbReference type="SAM" id="Phobius"/>
    </source>
</evidence>
<evidence type="ECO:0000256" key="7">
    <source>
        <dbReference type="ARBA" id="ARBA00023306"/>
    </source>
</evidence>
<keyword evidence="5 9" id="KW-1133">Transmembrane helix</keyword>
<dbReference type="EMBL" id="JAEKNR010000242">
    <property type="protein sequence ID" value="MBJ7601347.1"/>
    <property type="molecule type" value="Genomic_DNA"/>
</dbReference>
<dbReference type="GO" id="GO:0016020">
    <property type="term" value="C:membrane"/>
    <property type="evidence" value="ECO:0007669"/>
    <property type="project" value="UniProtKB-SubCell"/>
</dbReference>
<dbReference type="PROSITE" id="PS51779">
    <property type="entry name" value="POTRA"/>
    <property type="match status" value="1"/>
</dbReference>
<keyword evidence="2" id="KW-1003">Cell membrane</keyword>
<keyword evidence="12" id="KW-1185">Reference proteome</keyword>
<feature type="domain" description="POTRA" evidence="10">
    <location>
        <begin position="76"/>
        <end position="144"/>
    </location>
</feature>
<evidence type="ECO:0000256" key="8">
    <source>
        <dbReference type="SAM" id="MobiDB-lite"/>
    </source>
</evidence>
<evidence type="ECO:0000313" key="12">
    <source>
        <dbReference type="Proteomes" id="UP000612893"/>
    </source>
</evidence>
<keyword evidence="7" id="KW-0131">Cell cycle</keyword>
<evidence type="ECO:0000256" key="1">
    <source>
        <dbReference type="ARBA" id="ARBA00004370"/>
    </source>
</evidence>
<keyword evidence="3" id="KW-0132">Cell division</keyword>
<dbReference type="AlphaFoldDB" id="A0A934K6J0"/>
<accession>A0A934K6J0</accession>
<gene>
    <name evidence="11" type="ORF">JF922_25150</name>
</gene>
<evidence type="ECO:0000259" key="10">
    <source>
        <dbReference type="PROSITE" id="PS51779"/>
    </source>
</evidence>
<evidence type="ECO:0000256" key="5">
    <source>
        <dbReference type="ARBA" id="ARBA00022989"/>
    </source>
</evidence>
<reference evidence="11" key="1">
    <citation type="submission" date="2020-10" db="EMBL/GenBank/DDBJ databases">
        <title>Ca. Dormibacterota MAGs.</title>
        <authorList>
            <person name="Montgomery K."/>
        </authorList>
    </citation>
    <scope>NUCLEOTIDE SEQUENCE [LARGE SCALE GENOMIC DNA]</scope>
    <source>
        <strain evidence="11">SC8812_S17_10</strain>
    </source>
</reference>
<name>A0A934K6J0_9BACT</name>
<feature type="compositionally biased region" description="Pro residues" evidence="8">
    <location>
        <begin position="299"/>
        <end position="312"/>
    </location>
</feature>
<dbReference type="PANTHER" id="PTHR35851:SF1">
    <property type="entry name" value="CELL DIVISION PROTEIN FTSQ"/>
    <property type="match status" value="1"/>
</dbReference>
<dbReference type="Proteomes" id="UP000612893">
    <property type="component" value="Unassembled WGS sequence"/>
</dbReference>
<keyword evidence="6 9" id="KW-0472">Membrane</keyword>
<dbReference type="PANTHER" id="PTHR35851">
    <property type="entry name" value="CELL DIVISION PROTEIN FTSQ"/>
    <property type="match status" value="1"/>
</dbReference>
<evidence type="ECO:0000256" key="2">
    <source>
        <dbReference type="ARBA" id="ARBA00022475"/>
    </source>
</evidence>
<dbReference type="InterPro" id="IPR034746">
    <property type="entry name" value="POTRA"/>
</dbReference>
<dbReference type="Gene3D" id="3.10.20.310">
    <property type="entry name" value="membrane protein fhac"/>
    <property type="match status" value="1"/>
</dbReference>
<dbReference type="RefSeq" id="WP_338205554.1">
    <property type="nucleotide sequence ID" value="NZ_JAEKNR010000242.1"/>
</dbReference>
<organism evidence="11 12">
    <name type="scientific">Candidatus Nephthysia bennettiae</name>
    <dbReference type="NCBI Taxonomy" id="3127016"/>
    <lineage>
        <taxon>Bacteria</taxon>
        <taxon>Bacillati</taxon>
        <taxon>Candidatus Dormiibacterota</taxon>
        <taxon>Candidatus Dormibacteria</taxon>
        <taxon>Candidatus Dormibacterales</taxon>
        <taxon>Candidatus Dormibacteraceae</taxon>
        <taxon>Candidatus Nephthysia</taxon>
    </lineage>
</organism>
<evidence type="ECO:0000256" key="3">
    <source>
        <dbReference type="ARBA" id="ARBA00022618"/>
    </source>
</evidence>
<comment type="caution">
    <text evidence="11">The sequence shown here is derived from an EMBL/GenBank/DDBJ whole genome shotgun (WGS) entry which is preliminary data.</text>
</comment>
<feature type="compositionally biased region" description="Low complexity" evidence="8">
    <location>
        <begin position="327"/>
        <end position="346"/>
    </location>
</feature>
<comment type="subcellular location">
    <subcellularLocation>
        <location evidence="1">Membrane</location>
    </subcellularLocation>
</comment>